<name>A0A1T1H6L2_9GAMM</name>
<dbReference type="Proteomes" id="UP000191160">
    <property type="component" value="Unassembled WGS sequence"/>
</dbReference>
<comment type="caution">
    <text evidence="1">The sequence shown here is derived from an EMBL/GenBank/DDBJ whole genome shotgun (WGS) entry which is preliminary data.</text>
</comment>
<reference evidence="1 2" key="1">
    <citation type="submission" date="2017-02" db="EMBL/GenBank/DDBJ databases">
        <title>Acinetobacter sp. ANC 4945, whole genome shotgun sequencing project.</title>
        <authorList>
            <person name="Radolfova-Krizova L."/>
            <person name="Al Atrouni A."/>
            <person name="Nemec A."/>
        </authorList>
    </citation>
    <scope>NUCLEOTIDE SEQUENCE [LARGE SCALE GENOMIC DNA]</scope>
    <source>
        <strain evidence="1 2">ANC 4945</strain>
    </source>
</reference>
<proteinExistence type="predicted"/>
<keyword evidence="2" id="KW-1185">Reference proteome</keyword>
<gene>
    <name evidence="1" type="ORF">B1202_02395</name>
</gene>
<accession>A0A1T1H6L2</accession>
<evidence type="ECO:0000313" key="2">
    <source>
        <dbReference type="Proteomes" id="UP000191160"/>
    </source>
</evidence>
<dbReference type="EMBL" id="MVKX01000001">
    <property type="protein sequence ID" value="OOV85511.1"/>
    <property type="molecule type" value="Genomic_DNA"/>
</dbReference>
<protein>
    <submittedName>
        <fullName evidence="1">Uncharacterized protein</fullName>
    </submittedName>
</protein>
<evidence type="ECO:0000313" key="1">
    <source>
        <dbReference type="EMBL" id="OOV85511.1"/>
    </source>
</evidence>
<dbReference type="AlphaFoldDB" id="A0A1T1H6L2"/>
<sequence length="69" mass="8258">MWRAFRKKRGSLFFGRRIEQGFGNWMAHYTMFKVKDPESVSALAYMPHEDVPEKSFEEERMKAIRKKSA</sequence>
<organism evidence="1 2">
    <name type="scientific">Acinetobacter amyesii</name>
    <dbReference type="NCBI Taxonomy" id="2942470"/>
    <lineage>
        <taxon>Bacteria</taxon>
        <taxon>Pseudomonadati</taxon>
        <taxon>Pseudomonadota</taxon>
        <taxon>Gammaproteobacteria</taxon>
        <taxon>Moraxellales</taxon>
        <taxon>Moraxellaceae</taxon>
        <taxon>Acinetobacter</taxon>
    </lineage>
</organism>